<accession>A0AB39AFU6</accession>
<evidence type="ECO:0000313" key="1">
    <source>
        <dbReference type="EMBL" id="XDG24543.1"/>
    </source>
</evidence>
<proteinExistence type="predicted"/>
<sequence length="90" mass="10812">MCNCFRHITSLLESCRYNDHSSRVLYINDSNTKTKCFAFHLCYTLMQIQLLLVYYLAKYSSIMSLYLLNMAVLVENHFISHRHYKFLMNE</sequence>
<name>A0AB39AFU6_9NIDO</name>
<organism evidence="1">
    <name type="scientific">Bird deltacoronavirus CalidrisCN24</name>
    <dbReference type="NCBI Taxonomy" id="3237949"/>
    <lineage>
        <taxon>Viruses</taxon>
        <taxon>Riboviria</taxon>
        <taxon>Orthornavirae</taxon>
        <taxon>Pisuviricota</taxon>
        <taxon>Pisoniviricetes</taxon>
        <taxon>Nidovirales</taxon>
        <taxon>Cornidovirineae</taxon>
        <taxon>Coronaviridae</taxon>
        <taxon>Orthocoronavirinae</taxon>
        <taxon>Deltacoronavirus</taxon>
    </lineage>
</organism>
<dbReference type="EMBL" id="PP845483">
    <property type="protein sequence ID" value="XDG24543.1"/>
    <property type="molecule type" value="Genomic_RNA"/>
</dbReference>
<protein>
    <submittedName>
        <fullName evidence="1">Nonstructural protein</fullName>
    </submittedName>
</protein>
<reference evidence="1" key="1">
    <citation type="submission" date="2024-05" db="EMBL/GenBank/DDBJ databases">
        <title>Avian Migration-Mediated Cross-Species Transmission and Recombination Shaping the Diversity of Gammacoronaviruses and Deltacoronaviruses.</title>
        <authorList>
            <person name="Han Y."/>
            <person name="Xu P."/>
            <person name="Xu Y."/>
            <person name="Wang Y."/>
            <person name="Hu J."/>
            <person name="Ma M."/>
            <person name="Li Z."/>
            <person name="Bo S."/>
            <person name="Zhao C."/>
            <person name="Ji L."/>
            <person name="Yuan Y."/>
            <person name="Zhao W."/>
            <person name="Wang J."/>
            <person name="Jin Q."/>
            <person name="Wu Z."/>
            <person name="He G."/>
        </authorList>
    </citation>
    <scope>NUCLEOTIDE SEQUENCE</scope>
    <source>
        <strain evidence="1">AvCt-DeltaCoV/SH22-SH301</strain>
    </source>
</reference>